<evidence type="ECO:0000256" key="1">
    <source>
        <dbReference type="ARBA" id="ARBA00004613"/>
    </source>
</evidence>
<dbReference type="SUPFAM" id="SSF55399">
    <property type="entry name" value="Subtilisin inhibitor"/>
    <property type="match status" value="1"/>
</dbReference>
<evidence type="ECO:0000256" key="3">
    <source>
        <dbReference type="ARBA" id="ARBA00022525"/>
    </source>
</evidence>
<evidence type="ECO:0000256" key="6">
    <source>
        <dbReference type="ARBA" id="ARBA00023157"/>
    </source>
</evidence>
<keyword evidence="7" id="KW-0732">Signal</keyword>
<keyword evidence="5" id="KW-0722">Serine protease inhibitor</keyword>
<evidence type="ECO:0000313" key="10">
    <source>
        <dbReference type="Proteomes" id="UP001237595"/>
    </source>
</evidence>
<keyword evidence="3" id="KW-0964">Secreted</keyword>
<protein>
    <submittedName>
        <fullName evidence="9">SSI family serine proteinase inhibitor</fullName>
    </submittedName>
</protein>
<comment type="similarity">
    <text evidence="2">Belongs to the protease inhibitor I16 (SSI) family.</text>
</comment>
<keyword evidence="4" id="KW-0646">Protease inhibitor</keyword>
<sequence>MFAKLTRRVLLATALLAGTAVIPGIATAAPTAAPDSTMRLTVKSDVLTANKFGELKCHPSGGTHQHAAKACEELEKVNGNFTAMQANLGKVCTLEHQPVTATIEGKWRGKEIRYTQTYSNSCTLQVKTGVVFDL</sequence>
<comment type="subcellular location">
    <subcellularLocation>
        <location evidence="1">Secreted</location>
    </subcellularLocation>
</comment>
<evidence type="ECO:0000256" key="4">
    <source>
        <dbReference type="ARBA" id="ARBA00022690"/>
    </source>
</evidence>
<evidence type="ECO:0000256" key="7">
    <source>
        <dbReference type="SAM" id="SignalP"/>
    </source>
</evidence>
<feature type="domain" description="Subtilisin inhibitor" evidence="8">
    <location>
        <begin position="36"/>
        <end position="120"/>
    </location>
</feature>
<dbReference type="EMBL" id="JASAOF010000016">
    <property type="protein sequence ID" value="MDI2031235.1"/>
    <property type="molecule type" value="Genomic_DNA"/>
</dbReference>
<feature type="chain" id="PRO_5046665243" evidence="7">
    <location>
        <begin position="29"/>
        <end position="134"/>
    </location>
</feature>
<evidence type="ECO:0000256" key="5">
    <source>
        <dbReference type="ARBA" id="ARBA00022900"/>
    </source>
</evidence>
<dbReference type="Proteomes" id="UP001237595">
    <property type="component" value="Unassembled WGS sequence"/>
</dbReference>
<dbReference type="InterPro" id="IPR023549">
    <property type="entry name" value="Subtilisin_inhibitor"/>
</dbReference>
<gene>
    <name evidence="9" type="ORF">QFW96_21585</name>
</gene>
<evidence type="ECO:0000259" key="8">
    <source>
        <dbReference type="Pfam" id="PF00720"/>
    </source>
</evidence>
<name>A0ABT6PTA6_9PSEU</name>
<reference evidence="9 10" key="1">
    <citation type="submission" date="2023-04" db="EMBL/GenBank/DDBJ databases">
        <title>Draft genome sequence of Saccharopolyspora sp. TS4A08 isolated from sweet potato rhizospheric soil.</title>
        <authorList>
            <person name="Suksaard P."/>
            <person name="Duangmal K."/>
        </authorList>
    </citation>
    <scope>NUCLEOTIDE SEQUENCE [LARGE SCALE GENOMIC DNA]</scope>
    <source>
        <strain evidence="9 10">TS4A08</strain>
    </source>
</reference>
<evidence type="ECO:0000256" key="2">
    <source>
        <dbReference type="ARBA" id="ARBA00010472"/>
    </source>
</evidence>
<comment type="caution">
    <text evidence="9">The sequence shown here is derived from an EMBL/GenBank/DDBJ whole genome shotgun (WGS) entry which is preliminary data.</text>
</comment>
<proteinExistence type="inferred from homology"/>
<keyword evidence="10" id="KW-1185">Reference proteome</keyword>
<feature type="signal peptide" evidence="7">
    <location>
        <begin position="1"/>
        <end position="28"/>
    </location>
</feature>
<dbReference type="InterPro" id="IPR036819">
    <property type="entry name" value="Subtilisin_inhibitor-like_sf"/>
</dbReference>
<keyword evidence="6" id="KW-1015">Disulfide bond</keyword>
<dbReference type="Gene3D" id="3.30.350.10">
    <property type="entry name" value="Subtilisin inhibitor-like"/>
    <property type="match status" value="1"/>
</dbReference>
<dbReference type="Pfam" id="PF00720">
    <property type="entry name" value="SSI"/>
    <property type="match status" value="1"/>
</dbReference>
<dbReference type="RefSeq" id="WP_281457519.1">
    <property type="nucleotide sequence ID" value="NZ_JASAOF010000016.1"/>
</dbReference>
<organism evidence="9 10">
    <name type="scientific">Saccharopolyspora ipomoeae</name>
    <dbReference type="NCBI Taxonomy" id="3042027"/>
    <lineage>
        <taxon>Bacteria</taxon>
        <taxon>Bacillati</taxon>
        <taxon>Actinomycetota</taxon>
        <taxon>Actinomycetes</taxon>
        <taxon>Pseudonocardiales</taxon>
        <taxon>Pseudonocardiaceae</taxon>
        <taxon>Saccharopolyspora</taxon>
    </lineage>
</organism>
<accession>A0ABT6PTA6</accession>
<evidence type="ECO:0000313" key="9">
    <source>
        <dbReference type="EMBL" id="MDI2031235.1"/>
    </source>
</evidence>